<keyword evidence="14" id="KW-1185">Reference proteome</keyword>
<evidence type="ECO:0000256" key="10">
    <source>
        <dbReference type="ARBA" id="ARBA00023285"/>
    </source>
</evidence>
<evidence type="ECO:0000256" key="2">
    <source>
        <dbReference type="ARBA" id="ARBA00001947"/>
    </source>
</evidence>
<evidence type="ECO:0000256" key="4">
    <source>
        <dbReference type="ARBA" id="ARBA00006247"/>
    </source>
</evidence>
<dbReference type="SUPFAM" id="SSF55031">
    <property type="entry name" value="Bacterial exopeptidase dimerisation domain"/>
    <property type="match status" value="1"/>
</dbReference>
<comment type="caution">
    <text evidence="13">The sequence shown here is derived from an EMBL/GenBank/DDBJ whole genome shotgun (WGS) entry which is preliminary data.</text>
</comment>
<keyword evidence="10" id="KW-0170">Cobalt</keyword>
<accession>A0A162M3L8</accession>
<dbReference type="NCBIfam" id="TIGR01910">
    <property type="entry name" value="DapE-ArgE"/>
    <property type="match status" value="1"/>
</dbReference>
<reference evidence="13 14" key="1">
    <citation type="submission" date="2015-12" db="EMBL/GenBank/DDBJ databases">
        <title>Draft genome of Thermovenabulum gondwanense isolated from a red thermophilic microbial mat colonisisng an outflow channel of a bore well.</title>
        <authorList>
            <person name="Patel B.K."/>
        </authorList>
    </citation>
    <scope>NUCLEOTIDE SEQUENCE [LARGE SCALE GENOMIC DNA]</scope>
    <source>
        <strain evidence="13 14">R270</strain>
    </source>
</reference>
<evidence type="ECO:0000313" key="14">
    <source>
        <dbReference type="Proteomes" id="UP000075737"/>
    </source>
</evidence>
<keyword evidence="7" id="KW-0479">Metal-binding</keyword>
<gene>
    <name evidence="13" type="primary">dapE</name>
    <name evidence="13" type="ORF">ATZ99_22720</name>
</gene>
<dbReference type="RefSeq" id="WP_222927123.1">
    <property type="nucleotide sequence ID" value="NZ_LOHZ01000047.1"/>
</dbReference>
<dbReference type="PANTHER" id="PTHR43808">
    <property type="entry name" value="ACETYLORNITHINE DEACETYLASE"/>
    <property type="match status" value="1"/>
</dbReference>
<dbReference type="GO" id="GO:0009089">
    <property type="term" value="P:lysine biosynthetic process via diaminopimelate"/>
    <property type="evidence" value="ECO:0007669"/>
    <property type="project" value="UniProtKB-UniPathway"/>
</dbReference>
<dbReference type="Pfam" id="PF07687">
    <property type="entry name" value="M20_dimer"/>
    <property type="match status" value="1"/>
</dbReference>
<dbReference type="Gene3D" id="3.30.70.360">
    <property type="match status" value="1"/>
</dbReference>
<evidence type="ECO:0000256" key="3">
    <source>
        <dbReference type="ARBA" id="ARBA00005130"/>
    </source>
</evidence>
<evidence type="ECO:0000313" key="13">
    <source>
        <dbReference type="EMBL" id="KYO63792.1"/>
    </source>
</evidence>
<dbReference type="InterPro" id="IPR011650">
    <property type="entry name" value="Peptidase_M20_dimer"/>
</dbReference>
<evidence type="ECO:0000256" key="6">
    <source>
        <dbReference type="ARBA" id="ARBA00016853"/>
    </source>
</evidence>
<dbReference type="Gene3D" id="3.40.630.10">
    <property type="entry name" value="Zn peptidases"/>
    <property type="match status" value="2"/>
</dbReference>
<comment type="cofactor">
    <cofactor evidence="1">
        <name>Co(2+)</name>
        <dbReference type="ChEBI" id="CHEBI:48828"/>
    </cofactor>
</comment>
<dbReference type="InterPro" id="IPR010182">
    <property type="entry name" value="ArgE/DapE"/>
</dbReference>
<evidence type="ECO:0000256" key="1">
    <source>
        <dbReference type="ARBA" id="ARBA00001941"/>
    </source>
</evidence>
<dbReference type="Pfam" id="PF01546">
    <property type="entry name" value="Peptidase_M20"/>
    <property type="match status" value="1"/>
</dbReference>
<evidence type="ECO:0000256" key="9">
    <source>
        <dbReference type="ARBA" id="ARBA00022833"/>
    </source>
</evidence>
<dbReference type="AlphaFoldDB" id="A0A162M3L8"/>
<keyword evidence="9" id="KW-0862">Zinc</keyword>
<dbReference type="STRING" id="520767.ATZ99_22720"/>
<keyword evidence="8 13" id="KW-0378">Hydrolase</keyword>
<dbReference type="InterPro" id="IPR001261">
    <property type="entry name" value="ArgE/DapE_CS"/>
</dbReference>
<dbReference type="GO" id="GO:0046872">
    <property type="term" value="F:metal ion binding"/>
    <property type="evidence" value="ECO:0007669"/>
    <property type="project" value="UniProtKB-KW"/>
</dbReference>
<comment type="cofactor">
    <cofactor evidence="2">
        <name>Zn(2+)</name>
        <dbReference type="ChEBI" id="CHEBI:29105"/>
    </cofactor>
</comment>
<dbReference type="EMBL" id="LOHZ01000047">
    <property type="protein sequence ID" value="KYO63792.1"/>
    <property type="molecule type" value="Genomic_DNA"/>
</dbReference>
<comment type="catalytic activity">
    <reaction evidence="11">
        <text>N-succinyl-(2S,6S)-2,6-diaminopimelate + H2O = (2S,6S)-2,6-diaminopimelate + succinate</text>
        <dbReference type="Rhea" id="RHEA:22608"/>
        <dbReference type="ChEBI" id="CHEBI:15377"/>
        <dbReference type="ChEBI" id="CHEBI:30031"/>
        <dbReference type="ChEBI" id="CHEBI:57609"/>
        <dbReference type="ChEBI" id="CHEBI:58087"/>
        <dbReference type="EC" id="3.5.1.18"/>
    </reaction>
</comment>
<dbReference type="InterPro" id="IPR036264">
    <property type="entry name" value="Bact_exopeptidase_dim_dom"/>
</dbReference>
<evidence type="ECO:0000256" key="8">
    <source>
        <dbReference type="ARBA" id="ARBA00022801"/>
    </source>
</evidence>
<comment type="similarity">
    <text evidence="4">Belongs to the peptidase M20A family.</text>
</comment>
<evidence type="ECO:0000256" key="7">
    <source>
        <dbReference type="ARBA" id="ARBA00022723"/>
    </source>
</evidence>
<proteinExistence type="inferred from homology"/>
<dbReference type="PROSITE" id="PS00758">
    <property type="entry name" value="ARGE_DAPE_CPG2_1"/>
    <property type="match status" value="1"/>
</dbReference>
<feature type="domain" description="Peptidase M20 dimerisation" evidence="12">
    <location>
        <begin position="192"/>
        <end position="303"/>
    </location>
</feature>
<dbReference type="EC" id="3.5.1.18" evidence="5"/>
<comment type="pathway">
    <text evidence="3">Amino-acid biosynthesis; L-lysine biosynthesis via DAP pathway; LL-2,6-diaminopimelate from (S)-tetrahydrodipicolinate (succinylase route): step 3/3.</text>
</comment>
<dbReference type="Proteomes" id="UP000075737">
    <property type="component" value="Unassembled WGS sequence"/>
</dbReference>
<dbReference type="UniPathway" id="UPA00034">
    <property type="reaction ID" value="UER00021"/>
</dbReference>
<dbReference type="InterPro" id="IPR050072">
    <property type="entry name" value="Peptidase_M20A"/>
</dbReference>
<dbReference type="SUPFAM" id="SSF53187">
    <property type="entry name" value="Zn-dependent exopeptidases"/>
    <property type="match status" value="1"/>
</dbReference>
<protein>
    <recommendedName>
        <fullName evidence="6">Probable succinyl-diaminopimelate desuccinylase</fullName>
        <ecNumber evidence="5">3.5.1.18</ecNumber>
    </recommendedName>
</protein>
<evidence type="ECO:0000256" key="5">
    <source>
        <dbReference type="ARBA" id="ARBA00011921"/>
    </source>
</evidence>
<evidence type="ECO:0000259" key="12">
    <source>
        <dbReference type="Pfam" id="PF07687"/>
    </source>
</evidence>
<dbReference type="CDD" id="cd08659">
    <property type="entry name" value="M20_ArgE_DapE-like"/>
    <property type="match status" value="1"/>
</dbReference>
<dbReference type="GO" id="GO:0009014">
    <property type="term" value="F:succinyl-diaminopimelate desuccinylase activity"/>
    <property type="evidence" value="ECO:0007669"/>
    <property type="project" value="UniProtKB-EC"/>
</dbReference>
<evidence type="ECO:0000256" key="11">
    <source>
        <dbReference type="ARBA" id="ARBA00051301"/>
    </source>
</evidence>
<dbReference type="PROSITE" id="PS00759">
    <property type="entry name" value="ARGE_DAPE_CPG2_2"/>
    <property type="match status" value="1"/>
</dbReference>
<sequence length="408" mass="45323">MSNVIEKVIGLIKEEELVSLTQELIRIPSVYDPLDENANEERVAKHLYEKLKQMGFETYIEEVAPKRPNVIAVLKGDMPGKTVLLEGHTDVVMPGDESKWKYNPFGGEVFDGKIYGRGACDTKGNLAASIIAAKAIKDSGISFPGKIILCIPVDEEGMMTGIKDFIRRGWADDVNGAIICEPVDNNICLDIKGAMRILVKVKGKMAHGCMPYAGINPNIGMAKVILKLKELEKKEKERLGCHQYLGYPSITPTVVMSPSNGKGQLNVVPEDSLIAYDLRTVPGQVEEVLIGQIEEIFNKLKKEVENFDCEYEVIEKRPCVSTERNNPIVKAVEKAYTKVTGREPFYNGVPGATDGTFLRAWKGIPVVVIGAGEREIPHQRDEYVSIEQLVETTKIYAASILNFLYEKF</sequence>
<name>A0A162M3L8_9FIRM</name>
<dbReference type="PATRIC" id="fig|520767.4.peg.2405"/>
<dbReference type="InterPro" id="IPR002933">
    <property type="entry name" value="Peptidase_M20"/>
</dbReference>
<organism evidence="13 14">
    <name type="scientific">Thermovenabulum gondwanense</name>
    <dbReference type="NCBI Taxonomy" id="520767"/>
    <lineage>
        <taxon>Bacteria</taxon>
        <taxon>Bacillati</taxon>
        <taxon>Bacillota</taxon>
        <taxon>Clostridia</taxon>
        <taxon>Thermosediminibacterales</taxon>
        <taxon>Thermosediminibacteraceae</taxon>
        <taxon>Thermovenabulum</taxon>
    </lineage>
</organism>